<dbReference type="PANTHER" id="PTHR47592">
    <property type="entry name" value="PBF68 PROTEIN"/>
    <property type="match status" value="1"/>
</dbReference>
<evidence type="ECO:0000313" key="2">
    <source>
        <dbReference type="EMBL" id="PHT79383.1"/>
    </source>
</evidence>
<evidence type="ECO:0000259" key="1">
    <source>
        <dbReference type="Pfam" id="PF22936"/>
    </source>
</evidence>
<dbReference type="Proteomes" id="UP000222542">
    <property type="component" value="Unassembled WGS sequence"/>
</dbReference>
<feature type="domain" description="Retrovirus-related Pol polyprotein from transposon TNT 1-94-like beta-barrel" evidence="1">
    <location>
        <begin position="81"/>
        <end position="162"/>
    </location>
</feature>
<name>A0A2G2ZBK2_CAPAN</name>
<accession>A0A2G2ZBK2</accession>
<dbReference type="InterPro" id="IPR021109">
    <property type="entry name" value="Peptidase_aspartic_dom_sf"/>
</dbReference>
<dbReference type="Gene3D" id="2.40.70.10">
    <property type="entry name" value="Acid Proteases"/>
    <property type="match status" value="1"/>
</dbReference>
<dbReference type="Gramene" id="PHT79383">
    <property type="protein sequence ID" value="PHT79383"/>
    <property type="gene ID" value="T459_17435"/>
</dbReference>
<proteinExistence type="predicted"/>
<sequence>MFFYLTTLCLQRFTSEDAPEVPKGTSDKEHFMIVDAWKHSDFLRRNYILSGLQDMVESNKESDDMCAMFSEWNLEGNPCKWWIDSGATRLVCANKDLFSSFTPAQVKEMIYMSNSTMAKVEGTKKVGLKITSRKVLTLNNVLYIPELRRNLISISLLEKNGFKCVTISRKIVISKGEMYMEFGIAKTPLVVSFALRKNEGESDSQLEYARVLGCLMYIMNCTRPDMACAITIGLPITASIDNNDLLANRSGSMFGKEIYTAALVVSYLWLKLIDHDFADPEDLTADTP</sequence>
<dbReference type="Pfam" id="PF22936">
    <property type="entry name" value="Pol_BBD"/>
    <property type="match status" value="1"/>
</dbReference>
<protein>
    <recommendedName>
        <fullName evidence="1">Retrovirus-related Pol polyprotein from transposon TNT 1-94-like beta-barrel domain-containing protein</fullName>
    </recommendedName>
</protein>
<evidence type="ECO:0000313" key="3">
    <source>
        <dbReference type="Proteomes" id="UP000222542"/>
    </source>
</evidence>
<reference evidence="2 3" key="2">
    <citation type="journal article" date="2017" name="Genome Biol.">
        <title>New reference genome sequences of hot pepper reveal the massive evolution of plant disease-resistance genes by retroduplication.</title>
        <authorList>
            <person name="Kim S."/>
            <person name="Park J."/>
            <person name="Yeom S.I."/>
            <person name="Kim Y.M."/>
            <person name="Seo E."/>
            <person name="Kim K.T."/>
            <person name="Kim M.S."/>
            <person name="Lee J.M."/>
            <person name="Cheong K."/>
            <person name="Shin H.S."/>
            <person name="Kim S.B."/>
            <person name="Han K."/>
            <person name="Lee J."/>
            <person name="Park M."/>
            <person name="Lee H.A."/>
            <person name="Lee H.Y."/>
            <person name="Lee Y."/>
            <person name="Oh S."/>
            <person name="Lee J.H."/>
            <person name="Choi E."/>
            <person name="Choi E."/>
            <person name="Lee S.E."/>
            <person name="Jeon J."/>
            <person name="Kim H."/>
            <person name="Choi G."/>
            <person name="Song H."/>
            <person name="Lee J."/>
            <person name="Lee S.C."/>
            <person name="Kwon J.K."/>
            <person name="Lee H.Y."/>
            <person name="Koo N."/>
            <person name="Hong Y."/>
            <person name="Kim R.W."/>
            <person name="Kang W.H."/>
            <person name="Huh J.H."/>
            <person name="Kang B.C."/>
            <person name="Yang T.J."/>
            <person name="Lee Y.H."/>
            <person name="Bennetzen J.L."/>
            <person name="Choi D."/>
        </authorList>
    </citation>
    <scope>NUCLEOTIDE SEQUENCE [LARGE SCALE GENOMIC DNA]</scope>
    <source>
        <strain evidence="3">cv. CM334</strain>
    </source>
</reference>
<dbReference type="EMBL" id="AYRZ02000006">
    <property type="protein sequence ID" value="PHT79383.1"/>
    <property type="molecule type" value="Genomic_DNA"/>
</dbReference>
<keyword evidence="3" id="KW-1185">Reference proteome</keyword>
<reference evidence="2 3" key="1">
    <citation type="journal article" date="2014" name="Nat. Genet.">
        <title>Genome sequence of the hot pepper provides insights into the evolution of pungency in Capsicum species.</title>
        <authorList>
            <person name="Kim S."/>
            <person name="Park M."/>
            <person name="Yeom S.I."/>
            <person name="Kim Y.M."/>
            <person name="Lee J.M."/>
            <person name="Lee H.A."/>
            <person name="Seo E."/>
            <person name="Choi J."/>
            <person name="Cheong K."/>
            <person name="Kim K.T."/>
            <person name="Jung K."/>
            <person name="Lee G.W."/>
            <person name="Oh S.K."/>
            <person name="Bae C."/>
            <person name="Kim S.B."/>
            <person name="Lee H.Y."/>
            <person name="Kim S.Y."/>
            <person name="Kim M.S."/>
            <person name="Kang B.C."/>
            <person name="Jo Y.D."/>
            <person name="Yang H.B."/>
            <person name="Jeong H.J."/>
            <person name="Kang W.H."/>
            <person name="Kwon J.K."/>
            <person name="Shin C."/>
            <person name="Lim J.Y."/>
            <person name="Park J.H."/>
            <person name="Huh J.H."/>
            <person name="Kim J.S."/>
            <person name="Kim B.D."/>
            <person name="Cohen O."/>
            <person name="Paran I."/>
            <person name="Suh M.C."/>
            <person name="Lee S.B."/>
            <person name="Kim Y.K."/>
            <person name="Shin Y."/>
            <person name="Noh S.J."/>
            <person name="Park J."/>
            <person name="Seo Y.S."/>
            <person name="Kwon S.Y."/>
            <person name="Kim H.A."/>
            <person name="Park J.M."/>
            <person name="Kim H.J."/>
            <person name="Choi S.B."/>
            <person name="Bosland P.W."/>
            <person name="Reeves G."/>
            <person name="Jo S.H."/>
            <person name="Lee B.W."/>
            <person name="Cho H.T."/>
            <person name="Choi H.S."/>
            <person name="Lee M.S."/>
            <person name="Yu Y."/>
            <person name="Do Choi Y."/>
            <person name="Park B.S."/>
            <person name="van Deynze A."/>
            <person name="Ashrafi H."/>
            <person name="Hill T."/>
            <person name="Kim W.T."/>
            <person name="Pai H.S."/>
            <person name="Ahn H.K."/>
            <person name="Yeam I."/>
            <person name="Giovannoni J.J."/>
            <person name="Rose J.K."/>
            <person name="Sorensen I."/>
            <person name="Lee S.J."/>
            <person name="Kim R.W."/>
            <person name="Choi I.Y."/>
            <person name="Choi B.S."/>
            <person name="Lim J.S."/>
            <person name="Lee Y.H."/>
            <person name="Choi D."/>
        </authorList>
    </citation>
    <scope>NUCLEOTIDE SEQUENCE [LARGE SCALE GENOMIC DNA]</scope>
    <source>
        <strain evidence="3">cv. CM334</strain>
    </source>
</reference>
<dbReference type="AlphaFoldDB" id="A0A2G2ZBK2"/>
<gene>
    <name evidence="2" type="ORF">T459_17435</name>
</gene>
<comment type="caution">
    <text evidence="2">The sequence shown here is derived from an EMBL/GenBank/DDBJ whole genome shotgun (WGS) entry which is preliminary data.</text>
</comment>
<dbReference type="InterPro" id="IPR054722">
    <property type="entry name" value="PolX-like_BBD"/>
</dbReference>
<dbReference type="PANTHER" id="PTHR47592:SF24">
    <property type="entry name" value="BNACNNG30200D PROTEIN"/>
    <property type="match status" value="1"/>
</dbReference>
<organism evidence="2 3">
    <name type="scientific">Capsicum annuum</name>
    <name type="common">Capsicum pepper</name>
    <dbReference type="NCBI Taxonomy" id="4072"/>
    <lineage>
        <taxon>Eukaryota</taxon>
        <taxon>Viridiplantae</taxon>
        <taxon>Streptophyta</taxon>
        <taxon>Embryophyta</taxon>
        <taxon>Tracheophyta</taxon>
        <taxon>Spermatophyta</taxon>
        <taxon>Magnoliopsida</taxon>
        <taxon>eudicotyledons</taxon>
        <taxon>Gunneridae</taxon>
        <taxon>Pentapetalae</taxon>
        <taxon>asterids</taxon>
        <taxon>lamiids</taxon>
        <taxon>Solanales</taxon>
        <taxon>Solanaceae</taxon>
        <taxon>Solanoideae</taxon>
        <taxon>Capsiceae</taxon>
        <taxon>Capsicum</taxon>
    </lineage>
</organism>